<evidence type="ECO:0000256" key="1">
    <source>
        <dbReference type="SAM" id="MobiDB-lite"/>
    </source>
</evidence>
<dbReference type="AlphaFoldDB" id="A0AAP0EXK4"/>
<reference evidence="2 4" key="1">
    <citation type="submission" date="2024-01" db="EMBL/GenBank/DDBJ databases">
        <title>Genome assemblies of Stephania.</title>
        <authorList>
            <person name="Yang L."/>
        </authorList>
    </citation>
    <scope>NUCLEOTIDE SEQUENCE [LARGE SCALE GENOMIC DNA]</scope>
    <source>
        <strain evidence="2">QJT</strain>
        <tissue evidence="2">Leaf</tissue>
    </source>
</reference>
<evidence type="ECO:0000313" key="2">
    <source>
        <dbReference type="EMBL" id="KAK9096864.1"/>
    </source>
</evidence>
<keyword evidence="4" id="KW-1185">Reference proteome</keyword>
<feature type="compositionally biased region" description="Basic residues" evidence="1">
    <location>
        <begin position="143"/>
        <end position="155"/>
    </location>
</feature>
<comment type="caution">
    <text evidence="2">The sequence shown here is derived from an EMBL/GenBank/DDBJ whole genome shotgun (WGS) entry which is preliminary data.</text>
</comment>
<name>A0AAP0EXK4_9MAGN</name>
<gene>
    <name evidence="3" type="ORF">Sjap_011949</name>
    <name evidence="2" type="ORF">Sjap_022361</name>
</gene>
<sequence length="155" mass="16722">MKGGEVSCGGLKSAQSPTLILRPSLQKKSRERELLGEATSAAAGGGSYRGGGSGSESGDRPHVLTRYPVLLTSHHLFFSSNGCYRFKSLFNLSFTSKHKHHPPSPFDSAPTPPPATNPFDDFHEDKPTSAASWESLATDQLGSRHHHRPQKCGLL</sequence>
<feature type="region of interest" description="Disordered" evidence="1">
    <location>
        <begin position="19"/>
        <end position="61"/>
    </location>
</feature>
<proteinExistence type="predicted"/>
<feature type="region of interest" description="Disordered" evidence="1">
    <location>
        <begin position="97"/>
        <end position="155"/>
    </location>
</feature>
<dbReference type="EMBL" id="JBBNAE010000009">
    <property type="protein sequence ID" value="KAK9096864.1"/>
    <property type="molecule type" value="Genomic_DNA"/>
</dbReference>
<feature type="compositionally biased region" description="Gly residues" evidence="1">
    <location>
        <begin position="43"/>
        <end position="55"/>
    </location>
</feature>
<feature type="compositionally biased region" description="Polar residues" evidence="1">
    <location>
        <begin position="129"/>
        <end position="141"/>
    </location>
</feature>
<dbReference type="EMBL" id="JBBNAE010000004">
    <property type="protein sequence ID" value="KAK9131462.1"/>
    <property type="molecule type" value="Genomic_DNA"/>
</dbReference>
<organism evidence="2 4">
    <name type="scientific">Stephania japonica</name>
    <dbReference type="NCBI Taxonomy" id="461633"/>
    <lineage>
        <taxon>Eukaryota</taxon>
        <taxon>Viridiplantae</taxon>
        <taxon>Streptophyta</taxon>
        <taxon>Embryophyta</taxon>
        <taxon>Tracheophyta</taxon>
        <taxon>Spermatophyta</taxon>
        <taxon>Magnoliopsida</taxon>
        <taxon>Ranunculales</taxon>
        <taxon>Menispermaceae</taxon>
        <taxon>Menispermoideae</taxon>
        <taxon>Cissampelideae</taxon>
        <taxon>Stephania</taxon>
    </lineage>
</organism>
<dbReference type="Proteomes" id="UP001417504">
    <property type="component" value="Unassembled WGS sequence"/>
</dbReference>
<protein>
    <submittedName>
        <fullName evidence="2">Uncharacterized protein</fullName>
    </submittedName>
</protein>
<evidence type="ECO:0000313" key="3">
    <source>
        <dbReference type="EMBL" id="KAK9131462.1"/>
    </source>
</evidence>
<evidence type="ECO:0000313" key="4">
    <source>
        <dbReference type="Proteomes" id="UP001417504"/>
    </source>
</evidence>
<accession>A0AAP0EXK4</accession>